<feature type="transmembrane region" description="Helical" evidence="9">
    <location>
        <begin position="71"/>
        <end position="89"/>
    </location>
</feature>
<dbReference type="InterPro" id="IPR055348">
    <property type="entry name" value="DctQ"/>
</dbReference>
<organism evidence="11 12">
    <name type="scientific">Zobellella iuensis</name>
    <dbReference type="NCBI Taxonomy" id="2803811"/>
    <lineage>
        <taxon>Bacteria</taxon>
        <taxon>Pseudomonadati</taxon>
        <taxon>Pseudomonadota</taxon>
        <taxon>Gammaproteobacteria</taxon>
        <taxon>Aeromonadales</taxon>
        <taxon>Aeromonadaceae</taxon>
        <taxon>Zobellella</taxon>
    </lineage>
</organism>
<evidence type="ECO:0000256" key="4">
    <source>
        <dbReference type="ARBA" id="ARBA00022519"/>
    </source>
</evidence>
<evidence type="ECO:0000256" key="3">
    <source>
        <dbReference type="ARBA" id="ARBA00022475"/>
    </source>
</evidence>
<name>A0ABS1QXG6_9GAMM</name>
<evidence type="ECO:0000256" key="6">
    <source>
        <dbReference type="ARBA" id="ARBA00022989"/>
    </source>
</evidence>
<evidence type="ECO:0000256" key="1">
    <source>
        <dbReference type="ARBA" id="ARBA00004429"/>
    </source>
</evidence>
<feature type="transmembrane region" description="Helical" evidence="9">
    <location>
        <begin position="154"/>
        <end position="176"/>
    </location>
</feature>
<keyword evidence="12" id="KW-1185">Reference proteome</keyword>
<feature type="domain" description="Tripartite ATP-independent periplasmic transporters DctQ component" evidence="10">
    <location>
        <begin position="49"/>
        <end position="172"/>
    </location>
</feature>
<keyword evidence="5 9" id="KW-0812">Transmembrane</keyword>
<comment type="caution">
    <text evidence="11">The sequence shown here is derived from an EMBL/GenBank/DDBJ whole genome shotgun (WGS) entry which is preliminary data.</text>
</comment>
<gene>
    <name evidence="11" type="ORF">JKV55_19825</name>
</gene>
<evidence type="ECO:0000313" key="11">
    <source>
        <dbReference type="EMBL" id="MBL1379555.1"/>
    </source>
</evidence>
<keyword evidence="2 9" id="KW-0813">Transport</keyword>
<keyword evidence="7 9" id="KW-0472">Membrane</keyword>
<dbReference type="RefSeq" id="WP_202088941.1">
    <property type="nucleotide sequence ID" value="NZ_JAERTZ010000036.1"/>
</dbReference>
<evidence type="ECO:0000256" key="2">
    <source>
        <dbReference type="ARBA" id="ARBA00022448"/>
    </source>
</evidence>
<keyword evidence="6 9" id="KW-1133">Transmembrane helix</keyword>
<accession>A0ABS1QXG6</accession>
<evidence type="ECO:0000256" key="9">
    <source>
        <dbReference type="RuleBase" id="RU369079"/>
    </source>
</evidence>
<evidence type="ECO:0000256" key="8">
    <source>
        <dbReference type="ARBA" id="ARBA00038436"/>
    </source>
</evidence>
<evidence type="ECO:0000259" key="10">
    <source>
        <dbReference type="Pfam" id="PF04290"/>
    </source>
</evidence>
<comment type="subcellular location">
    <subcellularLocation>
        <location evidence="1 9">Cell inner membrane</location>
        <topology evidence="1 9">Multi-pass membrane protein</topology>
    </subcellularLocation>
</comment>
<keyword evidence="3" id="KW-1003">Cell membrane</keyword>
<feature type="transmembrane region" description="Helical" evidence="9">
    <location>
        <begin position="39"/>
        <end position="59"/>
    </location>
</feature>
<keyword evidence="4 9" id="KW-0997">Cell inner membrane</keyword>
<dbReference type="EMBL" id="JAERTZ010000036">
    <property type="protein sequence ID" value="MBL1379555.1"/>
    <property type="molecule type" value="Genomic_DNA"/>
</dbReference>
<proteinExistence type="inferred from homology"/>
<dbReference type="PANTHER" id="PTHR35011:SF2">
    <property type="entry name" value="2,3-DIKETO-L-GULONATE TRAP TRANSPORTER SMALL PERMEASE PROTEIN YIAM"/>
    <property type="match status" value="1"/>
</dbReference>
<comment type="function">
    <text evidence="9">Part of the tripartite ATP-independent periplasmic (TRAP) transport system.</text>
</comment>
<evidence type="ECO:0000256" key="7">
    <source>
        <dbReference type="ARBA" id="ARBA00023136"/>
    </source>
</evidence>
<comment type="similarity">
    <text evidence="8 9">Belongs to the TRAP transporter small permease family.</text>
</comment>
<evidence type="ECO:0000313" key="12">
    <source>
        <dbReference type="Proteomes" id="UP000638570"/>
    </source>
</evidence>
<comment type="subunit">
    <text evidence="9">The complex comprises the extracytoplasmic solute receptor protein and the two transmembrane proteins.</text>
</comment>
<protein>
    <recommendedName>
        <fullName evidence="9">TRAP transporter small permease protein</fullName>
    </recommendedName>
</protein>
<feature type="transmembrane region" description="Helical" evidence="9">
    <location>
        <begin position="110"/>
        <end position="134"/>
    </location>
</feature>
<dbReference type="Pfam" id="PF04290">
    <property type="entry name" value="DctQ"/>
    <property type="match status" value="1"/>
</dbReference>
<evidence type="ECO:0000256" key="5">
    <source>
        <dbReference type="ARBA" id="ARBA00022692"/>
    </source>
</evidence>
<dbReference type="PANTHER" id="PTHR35011">
    <property type="entry name" value="2,3-DIKETO-L-GULONATE TRAP TRANSPORTER SMALL PERMEASE PROTEIN YIAM"/>
    <property type="match status" value="1"/>
</dbReference>
<reference evidence="12" key="1">
    <citation type="submission" date="2021-01" db="EMBL/GenBank/DDBJ databases">
        <title>Genome public.</title>
        <authorList>
            <person name="Liu C."/>
            <person name="Sun Q."/>
        </authorList>
    </citation>
    <scope>NUCLEOTIDE SEQUENCE [LARGE SCALE GENOMIC DNA]</scope>
    <source>
        <strain evidence="12">CGMCC 1.18722</strain>
    </source>
</reference>
<dbReference type="Proteomes" id="UP000638570">
    <property type="component" value="Unassembled WGS sequence"/>
</dbReference>
<dbReference type="InterPro" id="IPR007387">
    <property type="entry name" value="TRAP_DctQ"/>
</dbReference>
<sequence length="206" mass="22356">MPRTLTQGAAPAAPHQSQGVAMTSLFNVLKTWLERGLEVFTIGLLLALTTIVVAAVFFRAFGSSIIWYDEVASIGLAWLSFYGASLAALKRAHMGFPGLVTAAPLALRSLLFVLSEVIVIGFFAIMGWFGYQVLEVLAWDRMVSLPGITMDVTQSVIPVSAALFVLCELVSLPAAWQKMRSGIDPEHEAIDEAIRLAEEDLKESKS</sequence>